<dbReference type="AlphaFoldDB" id="A0A7S3DBY7"/>
<name>A0A7S3DBY7_9EUKA</name>
<dbReference type="InterPro" id="IPR027267">
    <property type="entry name" value="AH/BAR_dom_sf"/>
</dbReference>
<gene>
    <name evidence="1" type="ORF">PBIL07802_LOCUS15320</name>
</gene>
<accession>A0A7S3DBY7</accession>
<dbReference type="EMBL" id="HBIB01023344">
    <property type="protein sequence ID" value="CAE0253086.1"/>
    <property type="molecule type" value="Transcribed_RNA"/>
</dbReference>
<proteinExistence type="predicted"/>
<protein>
    <submittedName>
        <fullName evidence="1">Uncharacterized protein</fullName>
    </submittedName>
</protein>
<sequence>MPGQKKGDLPDDVKASIARAKEVEEIYRSIAKLSKDMCLKLQDLTESGTELAEAIIDLGLSDSGTLARACVKLGEAERGSELVRGGLVSNLVDDVHRPAMTMGEARMAEVDELKIEYKALVKGKSGAKEGEEGGGDGAEAKLAEIREKLASFDDVKPLHKCIELLAKETKIFFDSSLQEMEGLDEAFD</sequence>
<evidence type="ECO:0000313" key="1">
    <source>
        <dbReference type="EMBL" id="CAE0253086.1"/>
    </source>
</evidence>
<reference evidence="1" key="1">
    <citation type="submission" date="2021-01" db="EMBL/GenBank/DDBJ databases">
        <authorList>
            <person name="Corre E."/>
            <person name="Pelletier E."/>
            <person name="Niang G."/>
            <person name="Scheremetjew M."/>
            <person name="Finn R."/>
            <person name="Kale V."/>
            <person name="Holt S."/>
            <person name="Cochrane G."/>
            <person name="Meng A."/>
            <person name="Brown T."/>
            <person name="Cohen L."/>
        </authorList>
    </citation>
    <scope>NUCLEOTIDE SEQUENCE</scope>
    <source>
        <strain evidence="1">NIES-2562</strain>
    </source>
</reference>
<organism evidence="1">
    <name type="scientific">Palpitomonas bilix</name>
    <dbReference type="NCBI Taxonomy" id="652834"/>
    <lineage>
        <taxon>Eukaryota</taxon>
        <taxon>Eukaryota incertae sedis</taxon>
    </lineage>
</organism>
<dbReference type="SUPFAM" id="SSF103657">
    <property type="entry name" value="BAR/IMD domain-like"/>
    <property type="match status" value="1"/>
</dbReference>